<dbReference type="InterPro" id="IPR034347">
    <property type="entry name" value="GST_Phi_C"/>
</dbReference>
<dbReference type="SFLD" id="SFLDG00358">
    <property type="entry name" value="Main_(cytGST)"/>
    <property type="match status" value="1"/>
</dbReference>
<keyword evidence="3" id="KW-0808">Transferase</keyword>
<dbReference type="InterPro" id="IPR004046">
    <property type="entry name" value="GST_C"/>
</dbReference>
<dbReference type="AlphaFoldDB" id="A0A9P3PT31"/>
<comment type="catalytic activity">
    <reaction evidence="4">
        <text>RX + glutathione = an S-substituted glutathione + a halide anion + H(+)</text>
        <dbReference type="Rhea" id="RHEA:16437"/>
        <dbReference type="ChEBI" id="CHEBI:15378"/>
        <dbReference type="ChEBI" id="CHEBI:16042"/>
        <dbReference type="ChEBI" id="CHEBI:17792"/>
        <dbReference type="ChEBI" id="CHEBI:57925"/>
        <dbReference type="ChEBI" id="CHEBI:90779"/>
        <dbReference type="EC" id="2.5.1.18"/>
    </reaction>
</comment>
<evidence type="ECO:0000313" key="8">
    <source>
        <dbReference type="Proteomes" id="UP001063166"/>
    </source>
</evidence>
<dbReference type="CDD" id="cd03187">
    <property type="entry name" value="GST_C_Phi"/>
    <property type="match status" value="1"/>
</dbReference>
<dbReference type="GO" id="GO:0009636">
    <property type="term" value="P:response to toxic substance"/>
    <property type="evidence" value="ECO:0007669"/>
    <property type="project" value="UniProtKB-ARBA"/>
</dbReference>
<dbReference type="InterPro" id="IPR010987">
    <property type="entry name" value="Glutathione-S-Trfase_C-like"/>
</dbReference>
<dbReference type="PANTHER" id="PTHR43900:SF3">
    <property type="entry name" value="GLUTATHIONE S-TRANSFERASE RHO"/>
    <property type="match status" value="1"/>
</dbReference>
<evidence type="ECO:0000259" key="6">
    <source>
        <dbReference type="PROSITE" id="PS50405"/>
    </source>
</evidence>
<organism evidence="7 8">
    <name type="scientific">Lyophyllum shimeji</name>
    <name type="common">Hon-shimeji</name>
    <name type="synonym">Tricholoma shimeji</name>
    <dbReference type="NCBI Taxonomy" id="47721"/>
    <lineage>
        <taxon>Eukaryota</taxon>
        <taxon>Fungi</taxon>
        <taxon>Dikarya</taxon>
        <taxon>Basidiomycota</taxon>
        <taxon>Agaricomycotina</taxon>
        <taxon>Agaricomycetes</taxon>
        <taxon>Agaricomycetidae</taxon>
        <taxon>Agaricales</taxon>
        <taxon>Tricholomatineae</taxon>
        <taxon>Lyophyllaceae</taxon>
        <taxon>Lyophyllum</taxon>
    </lineage>
</organism>
<dbReference type="GO" id="GO:0004364">
    <property type="term" value="F:glutathione transferase activity"/>
    <property type="evidence" value="ECO:0007669"/>
    <property type="project" value="UniProtKB-EC"/>
</dbReference>
<dbReference type="Pfam" id="PF00043">
    <property type="entry name" value="GST_C"/>
    <property type="match status" value="1"/>
</dbReference>
<dbReference type="InterPro" id="IPR036249">
    <property type="entry name" value="Thioredoxin-like_sf"/>
</dbReference>
<feature type="domain" description="GST C-terminal" evidence="6">
    <location>
        <begin position="91"/>
        <end position="218"/>
    </location>
</feature>
<keyword evidence="8" id="KW-1185">Reference proteome</keyword>
<gene>
    <name evidence="7" type="ORF">LshimejAT787_0806420</name>
</gene>
<dbReference type="FunFam" id="1.20.1050.10:FF:000004">
    <property type="entry name" value="Glutathione S-transferase F2"/>
    <property type="match status" value="1"/>
</dbReference>
<dbReference type="Proteomes" id="UP001063166">
    <property type="component" value="Unassembled WGS sequence"/>
</dbReference>
<evidence type="ECO:0000256" key="2">
    <source>
        <dbReference type="ARBA" id="ARBA00012452"/>
    </source>
</evidence>
<accession>A0A9P3PT31</accession>
<reference evidence="7" key="1">
    <citation type="submission" date="2022-07" db="EMBL/GenBank/DDBJ databases">
        <title>The genome of Lyophyllum shimeji provides insight into the initial evolution of ectomycorrhizal fungal genome.</title>
        <authorList>
            <person name="Kobayashi Y."/>
            <person name="Shibata T."/>
            <person name="Hirakawa H."/>
            <person name="Shigenobu S."/>
            <person name="Nishiyama T."/>
            <person name="Yamada A."/>
            <person name="Hasebe M."/>
            <person name="Kawaguchi M."/>
        </authorList>
    </citation>
    <scope>NUCLEOTIDE SEQUENCE</scope>
    <source>
        <strain evidence="7">AT787</strain>
    </source>
</reference>
<dbReference type="SFLD" id="SFLDS00019">
    <property type="entry name" value="Glutathione_Transferase_(cytos"/>
    <property type="match status" value="1"/>
</dbReference>
<dbReference type="InterPro" id="IPR040079">
    <property type="entry name" value="Glutathione_S-Trfase"/>
</dbReference>
<dbReference type="Pfam" id="PF02798">
    <property type="entry name" value="GST_N"/>
    <property type="match status" value="1"/>
</dbReference>
<dbReference type="GO" id="GO:0006749">
    <property type="term" value="P:glutathione metabolic process"/>
    <property type="evidence" value="ECO:0007669"/>
    <property type="project" value="TreeGrafter"/>
</dbReference>
<evidence type="ECO:0000256" key="1">
    <source>
        <dbReference type="ARBA" id="ARBA00010128"/>
    </source>
</evidence>
<dbReference type="InterPro" id="IPR036282">
    <property type="entry name" value="Glutathione-S-Trfase_C_sf"/>
</dbReference>
<comment type="caution">
    <text evidence="7">The sequence shown here is derived from an EMBL/GenBank/DDBJ whole genome shotgun (WGS) entry which is preliminary data.</text>
</comment>
<dbReference type="InterPro" id="IPR004045">
    <property type="entry name" value="Glutathione_S-Trfase_N"/>
</dbReference>
<dbReference type="EC" id="2.5.1.18" evidence="2"/>
<sequence length="218" mass="24173">MVLKLYGHPLFTCSQRVAVVLLEKQVPFELVEVDVAKGEHKTPKFLERQPFGQTPYIDDAGFVLYESRAICRYIAAKYSGQGTTSLIPAGSIEENALFEQAASTEQNNFDPLAGGAISEKIIKPYMGLATDEAAFEAYLGKLDAKLDGYEAILSKQKYLAGDNLTLVDLFHLPYVHKLAEAGYKVLEVESRPNVVRWWKDISNRPAWLAVQSGIKSTA</sequence>
<dbReference type="FunFam" id="3.40.30.10:FF:000016">
    <property type="entry name" value="Glutathione S-transferase F2"/>
    <property type="match status" value="1"/>
</dbReference>
<dbReference type="SUPFAM" id="SSF47616">
    <property type="entry name" value="GST C-terminal domain-like"/>
    <property type="match status" value="1"/>
</dbReference>
<name>A0A9P3PT31_LYOSH</name>
<dbReference type="GO" id="GO:0005737">
    <property type="term" value="C:cytoplasm"/>
    <property type="evidence" value="ECO:0007669"/>
    <property type="project" value="TreeGrafter"/>
</dbReference>
<evidence type="ECO:0000313" key="7">
    <source>
        <dbReference type="EMBL" id="GLB40771.1"/>
    </source>
</evidence>
<dbReference type="Gene3D" id="3.40.30.10">
    <property type="entry name" value="Glutaredoxin"/>
    <property type="match status" value="1"/>
</dbReference>
<evidence type="ECO:0000256" key="3">
    <source>
        <dbReference type="ARBA" id="ARBA00022679"/>
    </source>
</evidence>
<dbReference type="PROSITE" id="PS50405">
    <property type="entry name" value="GST_CTER"/>
    <property type="match status" value="1"/>
</dbReference>
<feature type="domain" description="GST N-terminal" evidence="5">
    <location>
        <begin position="1"/>
        <end position="82"/>
    </location>
</feature>
<dbReference type="CDD" id="cd03053">
    <property type="entry name" value="GST_N_Phi"/>
    <property type="match status" value="1"/>
</dbReference>
<dbReference type="GO" id="GO:0043295">
    <property type="term" value="F:glutathione binding"/>
    <property type="evidence" value="ECO:0007669"/>
    <property type="project" value="TreeGrafter"/>
</dbReference>
<dbReference type="PANTHER" id="PTHR43900">
    <property type="entry name" value="GLUTATHIONE S-TRANSFERASE RHO"/>
    <property type="match status" value="1"/>
</dbReference>
<dbReference type="Gene3D" id="1.20.1050.10">
    <property type="match status" value="1"/>
</dbReference>
<dbReference type="OrthoDB" id="249703at2759"/>
<evidence type="ECO:0000259" key="5">
    <source>
        <dbReference type="PROSITE" id="PS50404"/>
    </source>
</evidence>
<protein>
    <recommendedName>
        <fullName evidence="2">glutathione transferase</fullName>
        <ecNumber evidence="2">2.5.1.18</ecNumber>
    </recommendedName>
</protein>
<dbReference type="EMBL" id="BRPK01000008">
    <property type="protein sequence ID" value="GLB40771.1"/>
    <property type="molecule type" value="Genomic_DNA"/>
</dbReference>
<comment type="similarity">
    <text evidence="1">Belongs to the GST superfamily. Phi family.</text>
</comment>
<dbReference type="PROSITE" id="PS50404">
    <property type="entry name" value="GST_NTER"/>
    <property type="match status" value="1"/>
</dbReference>
<dbReference type="SUPFAM" id="SSF52833">
    <property type="entry name" value="Thioredoxin-like"/>
    <property type="match status" value="1"/>
</dbReference>
<evidence type="ECO:0000256" key="4">
    <source>
        <dbReference type="ARBA" id="ARBA00047960"/>
    </source>
</evidence>
<proteinExistence type="inferred from homology"/>